<keyword evidence="5 7" id="KW-0408">Iron</keyword>
<dbReference type="GO" id="GO:0005506">
    <property type="term" value="F:iron ion binding"/>
    <property type="evidence" value="ECO:0007669"/>
    <property type="project" value="InterPro"/>
</dbReference>
<sequence>MRFEDVLSLDPAALRCPFTGYADAREKGVYFSPEANAYVVSRYADVSQVLRDSRTYSSSITTGAPKPPPDSEMAKYIPFLLLSDDPDHARRRSIVNRAFVPAKLAAWEPLVRSLCTQIVDGLSGSEVVEFIDAFAVPLPITVITHVLGVPPADAGRFRSWSDQLAASIGAHNVDPGEVLRIAKEFAAYLGPLLDEARNREQNDILAIIAAAEAAGELPRHDAARFVMELLIAGNITTTHHLSSTLLMLARNPELADRYRGDPDTIPKLVEESLRLEAPIQGFFRLATADGEVGGVKIPAGSRVMVLYGSANRDGATFDDPDTLRPERANVTTHLAFGRGIHACLGAPLARMESRIALETLLSRTTSIELAEPADNVEYLPSFVNRGLRALPLRVTWVRS</sequence>
<dbReference type="AlphaFoldDB" id="A0A8J3TDB6"/>
<evidence type="ECO:0000256" key="6">
    <source>
        <dbReference type="ARBA" id="ARBA00023033"/>
    </source>
</evidence>
<evidence type="ECO:0000256" key="3">
    <source>
        <dbReference type="ARBA" id="ARBA00022723"/>
    </source>
</evidence>
<comment type="similarity">
    <text evidence="1 7">Belongs to the cytochrome P450 family.</text>
</comment>
<keyword evidence="2 7" id="KW-0349">Heme</keyword>
<evidence type="ECO:0000256" key="2">
    <source>
        <dbReference type="ARBA" id="ARBA00022617"/>
    </source>
</evidence>
<evidence type="ECO:0000256" key="7">
    <source>
        <dbReference type="RuleBase" id="RU000461"/>
    </source>
</evidence>
<dbReference type="InterPro" id="IPR001128">
    <property type="entry name" value="Cyt_P450"/>
</dbReference>
<evidence type="ECO:0000256" key="4">
    <source>
        <dbReference type="ARBA" id="ARBA00023002"/>
    </source>
</evidence>
<dbReference type="EMBL" id="BOON01000045">
    <property type="protein sequence ID" value="GII25060.1"/>
    <property type="molecule type" value="Genomic_DNA"/>
</dbReference>
<dbReference type="Pfam" id="PF00067">
    <property type="entry name" value="p450"/>
    <property type="match status" value="1"/>
</dbReference>
<dbReference type="FunFam" id="1.10.630.10:FF:000018">
    <property type="entry name" value="Cytochrome P450 monooxygenase"/>
    <property type="match status" value="1"/>
</dbReference>
<evidence type="ECO:0000313" key="8">
    <source>
        <dbReference type="EMBL" id="GII25060.1"/>
    </source>
</evidence>
<keyword evidence="4 7" id="KW-0560">Oxidoreductase</keyword>
<protein>
    <submittedName>
        <fullName evidence="8">Cytochrome P450</fullName>
    </submittedName>
</protein>
<dbReference type="InterPro" id="IPR002397">
    <property type="entry name" value="Cyt_P450_B"/>
</dbReference>
<reference evidence="8" key="1">
    <citation type="submission" date="2021-01" db="EMBL/GenBank/DDBJ databases">
        <title>Whole genome shotgun sequence of Planosporangium mesophilum NBRC 109066.</title>
        <authorList>
            <person name="Komaki H."/>
            <person name="Tamura T."/>
        </authorList>
    </citation>
    <scope>NUCLEOTIDE SEQUENCE</scope>
    <source>
        <strain evidence="8">NBRC 109066</strain>
    </source>
</reference>
<dbReference type="PRINTS" id="PR00385">
    <property type="entry name" value="P450"/>
</dbReference>
<dbReference type="RefSeq" id="WP_168117351.1">
    <property type="nucleotide sequence ID" value="NZ_BOON01000045.1"/>
</dbReference>
<evidence type="ECO:0000256" key="5">
    <source>
        <dbReference type="ARBA" id="ARBA00023004"/>
    </source>
</evidence>
<name>A0A8J3TDB6_9ACTN</name>
<dbReference type="Proteomes" id="UP000599074">
    <property type="component" value="Unassembled WGS sequence"/>
</dbReference>
<keyword evidence="3 7" id="KW-0479">Metal-binding</keyword>
<keyword evidence="6 7" id="KW-0503">Monooxygenase</keyword>
<accession>A0A8J3TDB6</accession>
<organism evidence="8 9">
    <name type="scientific">Planosporangium mesophilum</name>
    <dbReference type="NCBI Taxonomy" id="689768"/>
    <lineage>
        <taxon>Bacteria</taxon>
        <taxon>Bacillati</taxon>
        <taxon>Actinomycetota</taxon>
        <taxon>Actinomycetes</taxon>
        <taxon>Micromonosporales</taxon>
        <taxon>Micromonosporaceae</taxon>
        <taxon>Planosporangium</taxon>
    </lineage>
</organism>
<dbReference type="InterPro" id="IPR036396">
    <property type="entry name" value="Cyt_P450_sf"/>
</dbReference>
<comment type="caution">
    <text evidence="8">The sequence shown here is derived from an EMBL/GenBank/DDBJ whole genome shotgun (WGS) entry which is preliminary data.</text>
</comment>
<gene>
    <name evidence="8" type="ORF">Pme01_46570</name>
</gene>
<dbReference type="PANTHER" id="PTHR46696:SF4">
    <property type="entry name" value="BIOTIN BIOSYNTHESIS CYTOCHROME P450"/>
    <property type="match status" value="1"/>
</dbReference>
<dbReference type="GO" id="GO:0006707">
    <property type="term" value="P:cholesterol catabolic process"/>
    <property type="evidence" value="ECO:0007669"/>
    <property type="project" value="TreeGrafter"/>
</dbReference>
<evidence type="ECO:0000256" key="1">
    <source>
        <dbReference type="ARBA" id="ARBA00010617"/>
    </source>
</evidence>
<keyword evidence="9" id="KW-1185">Reference proteome</keyword>
<dbReference type="PROSITE" id="PS00086">
    <property type="entry name" value="CYTOCHROME_P450"/>
    <property type="match status" value="1"/>
</dbReference>
<dbReference type="PANTHER" id="PTHR46696">
    <property type="entry name" value="P450, PUTATIVE (EUROFUNG)-RELATED"/>
    <property type="match status" value="1"/>
</dbReference>
<dbReference type="GO" id="GO:0036199">
    <property type="term" value="F:cholest-4-en-3-one 26-monooxygenase activity"/>
    <property type="evidence" value="ECO:0007669"/>
    <property type="project" value="TreeGrafter"/>
</dbReference>
<proteinExistence type="inferred from homology"/>
<dbReference type="GO" id="GO:0017000">
    <property type="term" value="P:antibiotic biosynthetic process"/>
    <property type="evidence" value="ECO:0007669"/>
    <property type="project" value="UniProtKB-ARBA"/>
</dbReference>
<dbReference type="InterPro" id="IPR017972">
    <property type="entry name" value="Cyt_P450_CS"/>
</dbReference>
<dbReference type="GO" id="GO:0008395">
    <property type="term" value="F:steroid hydroxylase activity"/>
    <property type="evidence" value="ECO:0007669"/>
    <property type="project" value="TreeGrafter"/>
</dbReference>
<evidence type="ECO:0000313" key="9">
    <source>
        <dbReference type="Proteomes" id="UP000599074"/>
    </source>
</evidence>
<dbReference type="Gene3D" id="1.10.630.10">
    <property type="entry name" value="Cytochrome P450"/>
    <property type="match status" value="1"/>
</dbReference>
<dbReference type="SUPFAM" id="SSF48264">
    <property type="entry name" value="Cytochrome P450"/>
    <property type="match status" value="1"/>
</dbReference>
<dbReference type="GO" id="GO:0020037">
    <property type="term" value="F:heme binding"/>
    <property type="evidence" value="ECO:0007669"/>
    <property type="project" value="InterPro"/>
</dbReference>
<dbReference type="PRINTS" id="PR00359">
    <property type="entry name" value="BP450"/>
</dbReference>